<dbReference type="AlphaFoldDB" id="A0A2I0R3L8"/>
<feature type="transmembrane region" description="Helical" evidence="1">
    <location>
        <begin position="12"/>
        <end position="30"/>
    </location>
</feature>
<feature type="transmembrane region" description="Helical" evidence="1">
    <location>
        <begin position="36"/>
        <end position="56"/>
    </location>
</feature>
<name>A0A2I0R3L8_9FLAO</name>
<keyword evidence="1" id="KW-0472">Membrane</keyword>
<dbReference type="EMBL" id="PJNI01000005">
    <property type="protein sequence ID" value="PKR81162.1"/>
    <property type="molecule type" value="Genomic_DNA"/>
</dbReference>
<keyword evidence="1" id="KW-1133">Transmembrane helix</keyword>
<keyword evidence="3" id="KW-1185">Reference proteome</keyword>
<keyword evidence="1" id="KW-0812">Transmembrane</keyword>
<gene>
    <name evidence="2" type="ORF">CW751_06145</name>
</gene>
<protein>
    <submittedName>
        <fullName evidence="2">Uncharacterized protein</fullName>
    </submittedName>
</protein>
<evidence type="ECO:0000256" key="1">
    <source>
        <dbReference type="SAM" id="Phobius"/>
    </source>
</evidence>
<reference evidence="2 3" key="1">
    <citation type="submission" date="2017-12" db="EMBL/GenBank/DDBJ databases">
        <title>The draft genome sequence of Brumimicrobium saltpan LHR20.</title>
        <authorList>
            <person name="Do Z.-J."/>
            <person name="Luo H.-R."/>
        </authorList>
    </citation>
    <scope>NUCLEOTIDE SEQUENCE [LARGE SCALE GENOMIC DNA]</scope>
    <source>
        <strain evidence="2 3">LHR20</strain>
    </source>
</reference>
<proteinExistence type="predicted"/>
<dbReference type="Proteomes" id="UP000236654">
    <property type="component" value="Unassembled WGS sequence"/>
</dbReference>
<accession>A0A2I0R3L8</accession>
<evidence type="ECO:0000313" key="2">
    <source>
        <dbReference type="EMBL" id="PKR81162.1"/>
    </source>
</evidence>
<comment type="caution">
    <text evidence="2">The sequence shown here is derived from an EMBL/GenBank/DDBJ whole genome shotgun (WGS) entry which is preliminary data.</text>
</comment>
<evidence type="ECO:0000313" key="3">
    <source>
        <dbReference type="Proteomes" id="UP000236654"/>
    </source>
</evidence>
<sequence length="66" mass="7682">MNIRNRQIFRIILGSIIIGGSLYVSFRYLFKSPPFFKILVLIALVAIIYLTIDYIVKKGKQDRYGN</sequence>
<organism evidence="2 3">
    <name type="scientific">Brumimicrobium salinarum</name>
    <dbReference type="NCBI Taxonomy" id="2058658"/>
    <lineage>
        <taxon>Bacteria</taxon>
        <taxon>Pseudomonadati</taxon>
        <taxon>Bacteroidota</taxon>
        <taxon>Flavobacteriia</taxon>
        <taxon>Flavobacteriales</taxon>
        <taxon>Crocinitomicaceae</taxon>
        <taxon>Brumimicrobium</taxon>
    </lineage>
</organism>